<dbReference type="OMA" id="TICAEPE"/>
<evidence type="ECO:0000313" key="3">
    <source>
        <dbReference type="Proteomes" id="UP000078561"/>
    </source>
</evidence>
<protein>
    <submittedName>
        <fullName evidence="2">Uncharacterized protein</fullName>
    </submittedName>
</protein>
<reference evidence="2" key="1">
    <citation type="submission" date="2016-04" db="EMBL/GenBank/DDBJ databases">
        <authorList>
            <person name="Evans L.H."/>
            <person name="Alamgir A."/>
            <person name="Owens N."/>
            <person name="Weber N.D."/>
            <person name="Virtaneva K."/>
            <person name="Barbian K."/>
            <person name="Babar A."/>
            <person name="Rosenke K."/>
        </authorList>
    </citation>
    <scope>NUCLEOTIDE SEQUENCE [LARGE SCALE GENOMIC DNA]</scope>
    <source>
        <strain evidence="2">CBS 101.48</strain>
    </source>
</reference>
<feature type="transmembrane region" description="Helical" evidence="1">
    <location>
        <begin position="12"/>
        <end position="30"/>
    </location>
</feature>
<dbReference type="Proteomes" id="UP000078561">
    <property type="component" value="Unassembled WGS sequence"/>
</dbReference>
<keyword evidence="1" id="KW-1133">Transmembrane helix</keyword>
<keyword evidence="3" id="KW-1185">Reference proteome</keyword>
<dbReference type="OrthoDB" id="630188at2759"/>
<dbReference type="InParanoid" id="A0A168N6G7"/>
<proteinExistence type="predicted"/>
<evidence type="ECO:0000313" key="2">
    <source>
        <dbReference type="EMBL" id="SAL99915.1"/>
    </source>
</evidence>
<dbReference type="EMBL" id="LT553041">
    <property type="protein sequence ID" value="SAL99915.1"/>
    <property type="molecule type" value="Genomic_DNA"/>
</dbReference>
<keyword evidence="1" id="KW-0812">Transmembrane</keyword>
<sequence>MLLQHYRISKRRLAFLIVVIISLTWSLVLYSRSILTSHQLPWYIHSHDPFTSNSTTYAWTTHNQSLDDMIDFAEREMRAALTDDYDERIPGSGLTRRDQVTSFRSLVACWTQQGSWQKRPGTPLPHFQDPLYGQCDRRWRHSDTARPAPLYHWQPQCALLSDTIQQKQWCDIVDRRHTLVVGDLVQYQLHDLLLDALRDGPTICYGELNCKEHTLCPRPKRSRLRYIRNDLLSKTSRVDLAHGAPAANVIEWPFLARHPLETFKIVLLNRSPVVDDDISFVQQLVIALAEIRRIQPDALILYRSSFVGHPYCDEAKGPLLDSHPRQQSKDWKSRLPFGWSEYGRRNRLAQAIVEAAGGVYLDMATSLDQRPDGHVGGKDCLRYCMPGPLDSMALLLYNVFLALGAPSLSVE</sequence>
<evidence type="ECO:0000256" key="1">
    <source>
        <dbReference type="SAM" id="Phobius"/>
    </source>
</evidence>
<organism evidence="2">
    <name type="scientific">Absidia glauca</name>
    <name type="common">Pin mould</name>
    <dbReference type="NCBI Taxonomy" id="4829"/>
    <lineage>
        <taxon>Eukaryota</taxon>
        <taxon>Fungi</taxon>
        <taxon>Fungi incertae sedis</taxon>
        <taxon>Mucoromycota</taxon>
        <taxon>Mucoromycotina</taxon>
        <taxon>Mucoromycetes</taxon>
        <taxon>Mucorales</taxon>
        <taxon>Cunninghamellaceae</taxon>
        <taxon>Absidia</taxon>
    </lineage>
</organism>
<keyword evidence="1" id="KW-0472">Membrane</keyword>
<name>A0A168N6G7_ABSGL</name>
<dbReference type="AlphaFoldDB" id="A0A168N6G7"/>
<gene>
    <name evidence="2" type="primary">ABSGL_05571.1 scaffold 7186</name>
</gene>
<accession>A0A168N6G7</accession>